<evidence type="ECO:0000313" key="1">
    <source>
        <dbReference type="EMBL" id="REJ31093.1"/>
    </source>
</evidence>
<dbReference type="AlphaFoldDB" id="A0A3E0K870"/>
<dbReference type="EMBL" id="QEWE01000007">
    <property type="protein sequence ID" value="REJ31093.1"/>
    <property type="molecule type" value="Genomic_DNA"/>
</dbReference>
<comment type="caution">
    <text evidence="1">The sequence shown here is derived from an EMBL/GenBank/DDBJ whole genome shotgun (WGS) entry which is preliminary data.</text>
</comment>
<sequence>MSISPIAFSQAAIGSIWPSAYGKKKPMSDRTIPGRFSRKAFAFLPHEKFFRKKKEAGFHGTGE</sequence>
<protein>
    <submittedName>
        <fullName evidence="1">Uncharacterized protein</fullName>
    </submittedName>
</protein>
<reference evidence="1 2" key="1">
    <citation type="submission" date="2018-03" db="EMBL/GenBank/DDBJ databases">
        <authorList>
            <person name="Keele B.F."/>
        </authorList>
    </citation>
    <scope>NUCLEOTIDE SEQUENCE [LARGE SCALE GENOMIC DNA]</scope>
    <source>
        <strain evidence="1">ZCTH4_d</strain>
    </source>
</reference>
<name>A0A3E0K870_9BACI</name>
<organism evidence="1 2">
    <name type="scientific">Caldibacillus debilis</name>
    <dbReference type="NCBI Taxonomy" id="301148"/>
    <lineage>
        <taxon>Bacteria</taxon>
        <taxon>Bacillati</taxon>
        <taxon>Bacillota</taxon>
        <taxon>Bacilli</taxon>
        <taxon>Bacillales</taxon>
        <taxon>Bacillaceae</taxon>
        <taxon>Caldibacillus</taxon>
    </lineage>
</organism>
<accession>A0A3E0K870</accession>
<gene>
    <name evidence="1" type="ORF">C6P37_01790</name>
</gene>
<dbReference type="Proteomes" id="UP000257014">
    <property type="component" value="Unassembled WGS sequence"/>
</dbReference>
<evidence type="ECO:0000313" key="2">
    <source>
        <dbReference type="Proteomes" id="UP000257014"/>
    </source>
</evidence>
<proteinExistence type="predicted"/>